<dbReference type="Proteomes" id="UP000032142">
    <property type="component" value="Unassembled WGS sequence"/>
</dbReference>
<dbReference type="AlphaFoldDB" id="A0A0B0PM53"/>
<name>A0A0B0PM53_GOSAR</name>
<gene>
    <name evidence="1" type="ORF">F383_32712</name>
</gene>
<keyword evidence="2" id="KW-1185">Reference proteome</keyword>
<evidence type="ECO:0000313" key="1">
    <source>
        <dbReference type="EMBL" id="KHG25514.1"/>
    </source>
</evidence>
<proteinExistence type="predicted"/>
<dbReference type="EMBL" id="KN432679">
    <property type="protein sequence ID" value="KHG25514.1"/>
    <property type="molecule type" value="Genomic_DNA"/>
</dbReference>
<reference evidence="2" key="1">
    <citation type="submission" date="2014-09" db="EMBL/GenBank/DDBJ databases">
        <authorList>
            <person name="Mudge J."/>
            <person name="Ramaraj T."/>
            <person name="Lindquist I.E."/>
            <person name="Bharti A.K."/>
            <person name="Sundararajan A."/>
            <person name="Cameron C.T."/>
            <person name="Woodward J.E."/>
            <person name="May G.D."/>
            <person name="Brubaker C."/>
            <person name="Broadhvest J."/>
            <person name="Wilkins T.A."/>
        </authorList>
    </citation>
    <scope>NUCLEOTIDE SEQUENCE</scope>
    <source>
        <strain evidence="2">cv. AKA8401</strain>
    </source>
</reference>
<organism evidence="1 2">
    <name type="scientific">Gossypium arboreum</name>
    <name type="common">Tree cotton</name>
    <name type="synonym">Gossypium nanking</name>
    <dbReference type="NCBI Taxonomy" id="29729"/>
    <lineage>
        <taxon>Eukaryota</taxon>
        <taxon>Viridiplantae</taxon>
        <taxon>Streptophyta</taxon>
        <taxon>Embryophyta</taxon>
        <taxon>Tracheophyta</taxon>
        <taxon>Spermatophyta</taxon>
        <taxon>Magnoliopsida</taxon>
        <taxon>eudicotyledons</taxon>
        <taxon>Gunneridae</taxon>
        <taxon>Pentapetalae</taxon>
        <taxon>rosids</taxon>
        <taxon>malvids</taxon>
        <taxon>Malvales</taxon>
        <taxon>Malvaceae</taxon>
        <taxon>Malvoideae</taxon>
        <taxon>Gossypium</taxon>
    </lineage>
</organism>
<sequence>MPDYLAINSIYETSTWNAKTYYNSMSSDFIVPSDMSLVS</sequence>
<protein>
    <submittedName>
        <fullName evidence="1">Uncharacterized protein</fullName>
    </submittedName>
</protein>
<evidence type="ECO:0000313" key="2">
    <source>
        <dbReference type="Proteomes" id="UP000032142"/>
    </source>
</evidence>
<accession>A0A0B0PM53</accession>